<evidence type="ECO:0000313" key="2">
    <source>
        <dbReference type="EMBL" id="KKS98994.1"/>
    </source>
</evidence>
<name>A0A0G1DMV9_9BACT</name>
<reference evidence="2 3" key="1">
    <citation type="journal article" date="2015" name="Nature">
        <title>rRNA introns, odd ribosomes, and small enigmatic genomes across a large radiation of phyla.</title>
        <authorList>
            <person name="Brown C.T."/>
            <person name="Hug L.A."/>
            <person name="Thomas B.C."/>
            <person name="Sharon I."/>
            <person name="Castelle C.J."/>
            <person name="Singh A."/>
            <person name="Wilkins M.J."/>
            <person name="Williams K.H."/>
            <person name="Banfield J.F."/>
        </authorList>
    </citation>
    <scope>NUCLEOTIDE SEQUENCE [LARGE SCALE GENOMIC DNA]</scope>
</reference>
<keyword evidence="1" id="KW-0472">Membrane</keyword>
<dbReference type="Proteomes" id="UP000034090">
    <property type="component" value="Unassembled WGS sequence"/>
</dbReference>
<feature type="transmembrane region" description="Helical" evidence="1">
    <location>
        <begin position="89"/>
        <end position="112"/>
    </location>
</feature>
<dbReference type="AlphaFoldDB" id="A0A0G1DMV9"/>
<gene>
    <name evidence="2" type="ORF">UV74_C0001G0104</name>
</gene>
<sequence>MAAQEERHVSQAEKAQQIGSTVVQQAASKAVTTVGAKAATGMAAKGAIAAIGGAATGGIATAVQIGVSIASKLIPPKALQTVKDATKSLVALPLAAGALLAGGIIAFVAGIVEAVGTTIGITLLVVTIAVPFVVALILFIINSGAYLVPPSETSMLSRLSIPPSGCFFESPTLTCGSYDSPVDACHGTNSYWDFTGYDHCQFSLPVTDIRTVSIQGQTVKYCKYSARNDGGYCYRPESQCLWYGFAADFSYANIGSFRNSQNLPVYLPTLEGEVVTWAEAGFVGSNSAGYYGILRSTINGRVYEMYLHHLNASPVGGRSGTQTSSLFDGLSSNNRHVHTELRIDGDFVRPEEYFCTGE</sequence>
<comment type="caution">
    <text evidence="2">The sequence shown here is derived from an EMBL/GenBank/DDBJ whole genome shotgun (WGS) entry which is preliminary data.</text>
</comment>
<keyword evidence="1" id="KW-1133">Transmembrane helix</keyword>
<accession>A0A0G1DMV9</accession>
<evidence type="ECO:0000256" key="1">
    <source>
        <dbReference type="SAM" id="Phobius"/>
    </source>
</evidence>
<keyword evidence="1" id="KW-0812">Transmembrane</keyword>
<protein>
    <submittedName>
        <fullName evidence="2">Uncharacterized protein</fullName>
    </submittedName>
</protein>
<evidence type="ECO:0000313" key="3">
    <source>
        <dbReference type="Proteomes" id="UP000034090"/>
    </source>
</evidence>
<dbReference type="EMBL" id="LCFQ01000001">
    <property type="protein sequence ID" value="KKS98994.1"/>
    <property type="molecule type" value="Genomic_DNA"/>
</dbReference>
<proteinExistence type="predicted"/>
<organism evidence="2 3">
    <name type="scientific">Candidatus Woesebacteria bacterium GW2011_GWB1_43_14</name>
    <dbReference type="NCBI Taxonomy" id="1618578"/>
    <lineage>
        <taxon>Bacteria</taxon>
        <taxon>Candidatus Woeseibacteriota</taxon>
    </lineage>
</organism>
<dbReference type="STRING" id="1618578.UV74_C0001G0104"/>
<feature type="transmembrane region" description="Helical" evidence="1">
    <location>
        <begin position="118"/>
        <end position="148"/>
    </location>
</feature>